<dbReference type="AlphaFoldDB" id="A0A4Y7SCG8"/>
<evidence type="ECO:0000313" key="3">
    <source>
        <dbReference type="EMBL" id="TEB09002.1"/>
    </source>
</evidence>
<evidence type="ECO:0000313" key="4">
    <source>
        <dbReference type="EMBL" id="TEB19276.1"/>
    </source>
</evidence>
<feature type="coiled-coil region" evidence="1">
    <location>
        <begin position="74"/>
        <end position="164"/>
    </location>
</feature>
<sequence>MPKSGSPKPARTGRNKRGDHFVDRPLRNENTPIHANTAARASEPSARAQRQMKREANRSGFVETTDAGAHWKLLESERATAEDHKEERKKMERKVSKLKGSVRTLEGVIEALRNELRGVTAERDELAAQVPGLRAQLDWESKDRRTYWEDLMEARNEIDRLEEQLKTGEYPGAFGQALELRP</sequence>
<dbReference type="Proteomes" id="UP000298030">
    <property type="component" value="Unassembled WGS sequence"/>
</dbReference>
<protein>
    <submittedName>
        <fullName evidence="4">Uncharacterized protein</fullName>
    </submittedName>
</protein>
<dbReference type="Gene3D" id="1.10.287.1490">
    <property type="match status" value="1"/>
</dbReference>
<evidence type="ECO:0000313" key="5">
    <source>
        <dbReference type="Proteomes" id="UP000298030"/>
    </source>
</evidence>
<dbReference type="OrthoDB" id="3111907at2759"/>
<evidence type="ECO:0000256" key="2">
    <source>
        <dbReference type="SAM" id="MobiDB-lite"/>
    </source>
</evidence>
<keyword evidence="5" id="KW-1185">Reference proteome</keyword>
<dbReference type="EMBL" id="QPFP01000527">
    <property type="protein sequence ID" value="TEB09002.1"/>
    <property type="molecule type" value="Genomic_DNA"/>
</dbReference>
<keyword evidence="1" id="KW-0175">Coiled coil</keyword>
<name>A0A4Y7SCG8_COPMI</name>
<comment type="caution">
    <text evidence="4">The sequence shown here is derived from an EMBL/GenBank/DDBJ whole genome shotgun (WGS) entry which is preliminary data.</text>
</comment>
<accession>A0A4Y7SCG8</accession>
<gene>
    <name evidence="4" type="ORF">FA13DRAFT_1802487</name>
    <name evidence="3" type="ORF">FA13DRAFT_1806808</name>
</gene>
<evidence type="ECO:0000256" key="1">
    <source>
        <dbReference type="SAM" id="Coils"/>
    </source>
</evidence>
<feature type="region of interest" description="Disordered" evidence="2">
    <location>
        <begin position="1"/>
        <end position="67"/>
    </location>
</feature>
<feature type="compositionally biased region" description="Basic and acidic residues" evidence="2">
    <location>
        <begin position="16"/>
        <end position="27"/>
    </location>
</feature>
<proteinExistence type="predicted"/>
<dbReference type="EMBL" id="QPFP01000201">
    <property type="protein sequence ID" value="TEB19276.1"/>
    <property type="molecule type" value="Genomic_DNA"/>
</dbReference>
<organism evidence="4 5">
    <name type="scientific">Coprinellus micaceus</name>
    <name type="common">Glistening ink-cap mushroom</name>
    <name type="synonym">Coprinus micaceus</name>
    <dbReference type="NCBI Taxonomy" id="71717"/>
    <lineage>
        <taxon>Eukaryota</taxon>
        <taxon>Fungi</taxon>
        <taxon>Dikarya</taxon>
        <taxon>Basidiomycota</taxon>
        <taxon>Agaricomycotina</taxon>
        <taxon>Agaricomycetes</taxon>
        <taxon>Agaricomycetidae</taxon>
        <taxon>Agaricales</taxon>
        <taxon>Agaricineae</taxon>
        <taxon>Psathyrellaceae</taxon>
        <taxon>Coprinellus</taxon>
    </lineage>
</organism>
<reference evidence="4 5" key="1">
    <citation type="journal article" date="2019" name="Nat. Ecol. Evol.">
        <title>Megaphylogeny resolves global patterns of mushroom evolution.</title>
        <authorList>
            <person name="Varga T."/>
            <person name="Krizsan K."/>
            <person name="Foldi C."/>
            <person name="Dima B."/>
            <person name="Sanchez-Garcia M."/>
            <person name="Sanchez-Ramirez S."/>
            <person name="Szollosi G.J."/>
            <person name="Szarkandi J.G."/>
            <person name="Papp V."/>
            <person name="Albert L."/>
            <person name="Andreopoulos W."/>
            <person name="Angelini C."/>
            <person name="Antonin V."/>
            <person name="Barry K.W."/>
            <person name="Bougher N.L."/>
            <person name="Buchanan P."/>
            <person name="Buyck B."/>
            <person name="Bense V."/>
            <person name="Catcheside P."/>
            <person name="Chovatia M."/>
            <person name="Cooper J."/>
            <person name="Damon W."/>
            <person name="Desjardin D."/>
            <person name="Finy P."/>
            <person name="Geml J."/>
            <person name="Haridas S."/>
            <person name="Hughes K."/>
            <person name="Justo A."/>
            <person name="Karasinski D."/>
            <person name="Kautmanova I."/>
            <person name="Kiss B."/>
            <person name="Kocsube S."/>
            <person name="Kotiranta H."/>
            <person name="LaButti K.M."/>
            <person name="Lechner B.E."/>
            <person name="Liimatainen K."/>
            <person name="Lipzen A."/>
            <person name="Lukacs Z."/>
            <person name="Mihaltcheva S."/>
            <person name="Morgado L.N."/>
            <person name="Niskanen T."/>
            <person name="Noordeloos M.E."/>
            <person name="Ohm R.A."/>
            <person name="Ortiz-Santana B."/>
            <person name="Ovrebo C."/>
            <person name="Racz N."/>
            <person name="Riley R."/>
            <person name="Savchenko A."/>
            <person name="Shiryaev A."/>
            <person name="Soop K."/>
            <person name="Spirin V."/>
            <person name="Szebenyi C."/>
            <person name="Tomsovsky M."/>
            <person name="Tulloss R.E."/>
            <person name="Uehling J."/>
            <person name="Grigoriev I.V."/>
            <person name="Vagvolgyi C."/>
            <person name="Papp T."/>
            <person name="Martin F.M."/>
            <person name="Miettinen O."/>
            <person name="Hibbett D.S."/>
            <person name="Nagy L.G."/>
        </authorList>
    </citation>
    <scope>NUCLEOTIDE SEQUENCE [LARGE SCALE GENOMIC DNA]</scope>
    <source>
        <strain evidence="4 5">FP101781</strain>
    </source>
</reference>